<gene>
    <name evidence="4" type="ORF">ACFO6W_02380</name>
</gene>
<protein>
    <submittedName>
        <fullName evidence="4">FecR family protein</fullName>
    </submittedName>
</protein>
<accession>A0ABV9KR47</accession>
<dbReference type="InterPro" id="IPR012373">
    <property type="entry name" value="Ferrdict_sens_TM"/>
</dbReference>
<comment type="caution">
    <text evidence="4">The sequence shown here is derived from an EMBL/GenBank/DDBJ whole genome shotgun (WGS) entry which is preliminary data.</text>
</comment>
<evidence type="ECO:0000259" key="2">
    <source>
        <dbReference type="Pfam" id="PF04773"/>
    </source>
</evidence>
<evidence type="ECO:0000256" key="1">
    <source>
        <dbReference type="SAM" id="Phobius"/>
    </source>
</evidence>
<feature type="domain" description="FecR protein" evidence="2">
    <location>
        <begin position="128"/>
        <end position="224"/>
    </location>
</feature>
<dbReference type="Gene3D" id="2.60.120.1440">
    <property type="match status" value="1"/>
</dbReference>
<dbReference type="EMBL" id="JBHSGN010000012">
    <property type="protein sequence ID" value="MFC4672532.1"/>
    <property type="molecule type" value="Genomic_DNA"/>
</dbReference>
<dbReference type="InterPro" id="IPR006860">
    <property type="entry name" value="FecR"/>
</dbReference>
<dbReference type="PANTHER" id="PTHR30273">
    <property type="entry name" value="PERIPLASMIC SIGNAL SENSOR AND SIGMA FACTOR ACTIVATOR FECR-RELATED"/>
    <property type="match status" value="1"/>
</dbReference>
<dbReference type="RefSeq" id="WP_379993711.1">
    <property type="nucleotide sequence ID" value="NZ_JBHSGN010000012.1"/>
</dbReference>
<feature type="domain" description="Protein FecR C-terminal" evidence="3">
    <location>
        <begin position="268"/>
        <end position="336"/>
    </location>
</feature>
<keyword evidence="1" id="KW-1133">Transmembrane helix</keyword>
<proteinExistence type="predicted"/>
<evidence type="ECO:0000259" key="3">
    <source>
        <dbReference type="Pfam" id="PF16344"/>
    </source>
</evidence>
<dbReference type="Pfam" id="PF16344">
    <property type="entry name" value="FecR_C"/>
    <property type="match status" value="1"/>
</dbReference>
<evidence type="ECO:0000313" key="4">
    <source>
        <dbReference type="EMBL" id="MFC4672532.1"/>
    </source>
</evidence>
<dbReference type="PANTHER" id="PTHR30273:SF2">
    <property type="entry name" value="PROTEIN FECR"/>
    <property type="match status" value="1"/>
</dbReference>
<feature type="transmembrane region" description="Helical" evidence="1">
    <location>
        <begin position="85"/>
        <end position="105"/>
    </location>
</feature>
<keyword evidence="1" id="KW-0812">Transmembrane</keyword>
<dbReference type="InterPro" id="IPR032508">
    <property type="entry name" value="FecR_C"/>
</dbReference>
<dbReference type="Gene3D" id="3.55.50.30">
    <property type="match status" value="1"/>
</dbReference>
<sequence length="338" mass="38703">MKKNDPLLWVSILLHRYFKGEANNEEKNIVENWNPEDTKKRFPTNSSQVEEGSKRVKENIFFTLGLNVDKHADEKTAKRAGYTIIYRYAAVAVFFILVLGTGLYITSIGKGNKSYREYFHVDIQPVYYETDYSEIKQVTLSDGSIIHLNGGTKLGIKESEFGKQKREVWLVDGEAFFDVAKDPDRPFIIYSKDLQVKVKGTSFNVKAYNGLKEQTVSVRSGKVEVSNEQQLLGMLTTNEQINYDSSVGRFSKNVCDYQNAMAWIDGRVVLENANAQELAIRLRQKFNVSLTGYADLLQERRVNAIFNSEATLEDIMSNVCALYNVKYKIKDKEVLIYR</sequence>
<dbReference type="Pfam" id="PF04773">
    <property type="entry name" value="FecR"/>
    <property type="match status" value="1"/>
</dbReference>
<dbReference type="PIRSF" id="PIRSF018266">
    <property type="entry name" value="FecR"/>
    <property type="match status" value="1"/>
</dbReference>
<reference evidence="5" key="1">
    <citation type="journal article" date="2019" name="Int. J. Syst. Evol. Microbiol.">
        <title>The Global Catalogue of Microorganisms (GCM) 10K type strain sequencing project: providing services to taxonomists for standard genome sequencing and annotation.</title>
        <authorList>
            <consortium name="The Broad Institute Genomics Platform"/>
            <consortium name="The Broad Institute Genome Sequencing Center for Infectious Disease"/>
            <person name="Wu L."/>
            <person name="Ma J."/>
        </authorList>
    </citation>
    <scope>NUCLEOTIDE SEQUENCE [LARGE SCALE GENOMIC DNA]</scope>
    <source>
        <strain evidence="5">CCUG 66188</strain>
    </source>
</reference>
<name>A0ABV9KR47_9BACT</name>
<keyword evidence="5" id="KW-1185">Reference proteome</keyword>
<dbReference type="Proteomes" id="UP001596023">
    <property type="component" value="Unassembled WGS sequence"/>
</dbReference>
<organism evidence="4 5">
    <name type="scientific">Dysgonomonas termitidis</name>
    <dbReference type="NCBI Taxonomy" id="1516126"/>
    <lineage>
        <taxon>Bacteria</taxon>
        <taxon>Pseudomonadati</taxon>
        <taxon>Bacteroidota</taxon>
        <taxon>Bacteroidia</taxon>
        <taxon>Bacteroidales</taxon>
        <taxon>Dysgonomonadaceae</taxon>
        <taxon>Dysgonomonas</taxon>
    </lineage>
</organism>
<evidence type="ECO:0000313" key="5">
    <source>
        <dbReference type="Proteomes" id="UP001596023"/>
    </source>
</evidence>
<keyword evidence="1" id="KW-0472">Membrane</keyword>